<dbReference type="PANTHER" id="PTHR46082">
    <property type="entry name" value="ATP/GTP-BINDING PROTEIN-RELATED"/>
    <property type="match status" value="1"/>
</dbReference>
<dbReference type="SUPFAM" id="SSF53167">
    <property type="entry name" value="Purine and uridine phosphorylases"/>
    <property type="match status" value="1"/>
</dbReference>
<dbReference type="InterPro" id="IPR000845">
    <property type="entry name" value="Nucleoside_phosphorylase_d"/>
</dbReference>
<name>A0ABR4G365_9EURO</name>
<dbReference type="Gene3D" id="3.40.50.1580">
    <property type="entry name" value="Nucleoside phosphorylase domain"/>
    <property type="match status" value="1"/>
</dbReference>
<proteinExistence type="predicted"/>
<protein>
    <submittedName>
        <fullName evidence="2">Nucleoside phosphorylase domain-containing protein</fullName>
    </submittedName>
</protein>
<accession>A0ABR4G365</accession>
<keyword evidence="3" id="KW-1185">Reference proteome</keyword>
<dbReference type="PANTHER" id="PTHR46082:SF11">
    <property type="entry name" value="AAA+ ATPASE DOMAIN-CONTAINING PROTEIN-RELATED"/>
    <property type="match status" value="1"/>
</dbReference>
<dbReference type="EMBL" id="JBFTWV010000058">
    <property type="protein sequence ID" value="KAL2793437.1"/>
    <property type="molecule type" value="Genomic_DNA"/>
</dbReference>
<gene>
    <name evidence="2" type="ORF">BJX66DRAFT_225835</name>
</gene>
<dbReference type="InterPro" id="IPR053137">
    <property type="entry name" value="NLR-like"/>
</dbReference>
<dbReference type="Pfam" id="PF01048">
    <property type="entry name" value="PNP_UDP_1"/>
    <property type="match status" value="1"/>
</dbReference>
<evidence type="ECO:0000313" key="3">
    <source>
        <dbReference type="Proteomes" id="UP001610563"/>
    </source>
</evidence>
<feature type="domain" description="Nucleoside phosphorylase" evidence="1">
    <location>
        <begin position="24"/>
        <end position="130"/>
    </location>
</feature>
<reference evidence="2 3" key="1">
    <citation type="submission" date="2024-07" db="EMBL/GenBank/DDBJ databases">
        <title>Section-level genome sequencing and comparative genomics of Aspergillus sections Usti and Cavernicolus.</title>
        <authorList>
            <consortium name="Lawrence Berkeley National Laboratory"/>
            <person name="Nybo J.L."/>
            <person name="Vesth T.C."/>
            <person name="Theobald S."/>
            <person name="Frisvad J.C."/>
            <person name="Larsen T.O."/>
            <person name="Kjaerboelling I."/>
            <person name="Rothschild-Mancinelli K."/>
            <person name="Lyhne E.K."/>
            <person name="Kogle M.E."/>
            <person name="Barry K."/>
            <person name="Clum A."/>
            <person name="Na H."/>
            <person name="Ledsgaard L."/>
            <person name="Lin J."/>
            <person name="Lipzen A."/>
            <person name="Kuo A."/>
            <person name="Riley R."/>
            <person name="Mondo S."/>
            <person name="Labutti K."/>
            <person name="Haridas S."/>
            <person name="Pangalinan J."/>
            <person name="Salamov A.A."/>
            <person name="Simmons B.A."/>
            <person name="Magnuson J.K."/>
            <person name="Chen J."/>
            <person name="Drula E."/>
            <person name="Henrissat B."/>
            <person name="Wiebenga A."/>
            <person name="Lubbers R.J."/>
            <person name="Gomes A.C."/>
            <person name="Makela M.R."/>
            <person name="Stajich J."/>
            <person name="Grigoriev I.V."/>
            <person name="Mortensen U.H."/>
            <person name="De Vries R.P."/>
            <person name="Baker S.E."/>
            <person name="Andersen M.R."/>
        </authorList>
    </citation>
    <scope>NUCLEOTIDE SEQUENCE [LARGE SCALE GENOMIC DNA]</scope>
    <source>
        <strain evidence="2 3">CBS 209.92</strain>
    </source>
</reference>
<dbReference type="Proteomes" id="UP001610563">
    <property type="component" value="Unassembled WGS sequence"/>
</dbReference>
<comment type="caution">
    <text evidence="2">The sequence shown here is derived from an EMBL/GenBank/DDBJ whole genome shotgun (WGS) entry which is preliminary data.</text>
</comment>
<organism evidence="2 3">
    <name type="scientific">Aspergillus keveii</name>
    <dbReference type="NCBI Taxonomy" id="714993"/>
    <lineage>
        <taxon>Eukaryota</taxon>
        <taxon>Fungi</taxon>
        <taxon>Dikarya</taxon>
        <taxon>Ascomycota</taxon>
        <taxon>Pezizomycotina</taxon>
        <taxon>Eurotiomycetes</taxon>
        <taxon>Eurotiomycetidae</taxon>
        <taxon>Eurotiales</taxon>
        <taxon>Aspergillaceae</taxon>
        <taxon>Aspergillus</taxon>
        <taxon>Aspergillus subgen. Nidulantes</taxon>
    </lineage>
</organism>
<sequence>MSTKSVLHDEKITPKLTHHEYTVGWICALPKEQAAATVMLDELHEDLPNPVSDYNTYTLGSIGSHNVVIACLPKGQMGTSSAAVVATRIVNTFPSIRAGLMVGIGGGIPPKVRLGDVVVGTPSDQWPGVVQWDFGKAESEGFRRIGALNNPPAPLLTALSKLEARHLVEGSRIRHHLDVVERNGRKMALKFTRRDHLHDPLGVQRQAQHLATLQVIWASILTLLRFLLGWWAYNSPLVAGHDGQAEPLEEPRIHYGLIASGNQVVKDAKFRDSLNTSLGGEVLCVEMEVAGVASSFPCLAIRGICDYADERARTKIGRNMLQEWLLHSQKSCSRWFSRSSWIANGR</sequence>
<dbReference type="InterPro" id="IPR035994">
    <property type="entry name" value="Nucleoside_phosphorylase_sf"/>
</dbReference>
<evidence type="ECO:0000259" key="1">
    <source>
        <dbReference type="Pfam" id="PF01048"/>
    </source>
</evidence>
<evidence type="ECO:0000313" key="2">
    <source>
        <dbReference type="EMBL" id="KAL2793437.1"/>
    </source>
</evidence>